<evidence type="ECO:0000313" key="3">
    <source>
        <dbReference type="EMBL" id="VDC77047.1"/>
    </source>
</evidence>
<gene>
    <name evidence="3" type="ORF">BRAA01T03549Z</name>
    <name evidence="2" type="ORF">BRAPAZ1V2_A01P38090.2</name>
</gene>
<reference evidence="3" key="1">
    <citation type="submission" date="2018-11" db="EMBL/GenBank/DDBJ databases">
        <authorList>
            <consortium name="Genoscope - CEA"/>
            <person name="William W."/>
        </authorList>
    </citation>
    <scope>NUCLEOTIDE SEQUENCE</scope>
</reference>
<dbReference type="AlphaFoldDB" id="A0A3P5ZAI7"/>
<sequence>MSCLVSSTFSLLFSFMEILISQILHRNRLHTRESFCASCMDSKITWQKQRKEAQQEV</sequence>
<feature type="non-terminal residue" evidence="3">
    <location>
        <position position="57"/>
    </location>
</feature>
<name>A0A3P5ZAI7_BRACM</name>
<evidence type="ECO:0000256" key="1">
    <source>
        <dbReference type="SAM" id="SignalP"/>
    </source>
</evidence>
<accession>A0A3P5ZAI7</accession>
<keyword evidence="1" id="KW-0732">Signal</keyword>
<dbReference type="EMBL" id="LS974617">
    <property type="protein sequence ID" value="CAG7889733.1"/>
    <property type="molecule type" value="Genomic_DNA"/>
</dbReference>
<feature type="chain" id="PRO_5039801770" evidence="1">
    <location>
        <begin position="22"/>
        <end position="57"/>
    </location>
</feature>
<dbReference type="EMBL" id="LR031571">
    <property type="protein sequence ID" value="VDC77047.1"/>
    <property type="molecule type" value="Genomic_DNA"/>
</dbReference>
<dbReference type="Proteomes" id="UP000694005">
    <property type="component" value="Chromosome A01"/>
</dbReference>
<feature type="signal peptide" evidence="1">
    <location>
        <begin position="1"/>
        <end position="21"/>
    </location>
</feature>
<dbReference type="Gramene" id="A01p38090.2_BraZ1">
    <property type="protein sequence ID" value="A01p38090.2_BraZ1.CDS"/>
    <property type="gene ID" value="A01g38090.2_BraZ1"/>
</dbReference>
<organism evidence="3">
    <name type="scientific">Brassica campestris</name>
    <name type="common">Field mustard</name>
    <dbReference type="NCBI Taxonomy" id="3711"/>
    <lineage>
        <taxon>Eukaryota</taxon>
        <taxon>Viridiplantae</taxon>
        <taxon>Streptophyta</taxon>
        <taxon>Embryophyta</taxon>
        <taxon>Tracheophyta</taxon>
        <taxon>Spermatophyta</taxon>
        <taxon>Magnoliopsida</taxon>
        <taxon>eudicotyledons</taxon>
        <taxon>Gunneridae</taxon>
        <taxon>Pentapetalae</taxon>
        <taxon>rosids</taxon>
        <taxon>malvids</taxon>
        <taxon>Brassicales</taxon>
        <taxon>Brassicaceae</taxon>
        <taxon>Brassiceae</taxon>
        <taxon>Brassica</taxon>
    </lineage>
</organism>
<evidence type="ECO:0000313" key="2">
    <source>
        <dbReference type="EMBL" id="CAG7889733.1"/>
    </source>
</evidence>
<protein>
    <submittedName>
        <fullName evidence="2">Uncharacterized protein</fullName>
    </submittedName>
</protein>
<proteinExistence type="predicted"/>